<keyword evidence="1" id="KW-0472">Membrane</keyword>
<keyword evidence="1" id="KW-1133">Transmembrane helix</keyword>
<organism evidence="2 3">
    <name type="scientific">Desulfosarcina ovata subsp. ovata</name>
    <dbReference type="NCBI Taxonomy" id="2752305"/>
    <lineage>
        <taxon>Bacteria</taxon>
        <taxon>Pseudomonadati</taxon>
        <taxon>Thermodesulfobacteriota</taxon>
        <taxon>Desulfobacteria</taxon>
        <taxon>Desulfobacterales</taxon>
        <taxon>Desulfosarcinaceae</taxon>
        <taxon>Desulfosarcina</taxon>
    </lineage>
</organism>
<dbReference type="Pfam" id="PF01944">
    <property type="entry name" value="SpoIIM"/>
    <property type="match status" value="1"/>
</dbReference>
<feature type="transmembrane region" description="Helical" evidence="1">
    <location>
        <begin position="106"/>
        <end position="125"/>
    </location>
</feature>
<evidence type="ECO:0000313" key="2">
    <source>
        <dbReference type="EMBL" id="BBO89945.1"/>
    </source>
</evidence>
<dbReference type="InterPro" id="IPR002798">
    <property type="entry name" value="SpoIIM-like"/>
</dbReference>
<feature type="transmembrane region" description="Helical" evidence="1">
    <location>
        <begin position="137"/>
        <end position="156"/>
    </location>
</feature>
<evidence type="ECO:0008006" key="4">
    <source>
        <dbReference type="Google" id="ProtNLM"/>
    </source>
</evidence>
<sequence>MQLATPSHEPGRTMLKREYARALATLYQARHGIAIVVVVYGAACAGGWKYAGALNFLHQTVSGLVDTFAAKRGMDFVFSLFMHNLVATYTTMCLLTLWGLVPLITAAANGLLLGWIVATAIGASIPDAAAMLVPHGLFEWPAMLISWGVSLWRGLGYRFNGLPGTYFDRWLTANRVFFLIVLPLLLVAAIIEGRAFLFSGVAG</sequence>
<dbReference type="RefSeq" id="WP_155311059.1">
    <property type="nucleotide sequence ID" value="NZ_AP021879.1"/>
</dbReference>
<feature type="transmembrane region" description="Helical" evidence="1">
    <location>
        <begin position="76"/>
        <end position="100"/>
    </location>
</feature>
<dbReference type="EMBL" id="AP021879">
    <property type="protein sequence ID" value="BBO89945.1"/>
    <property type="molecule type" value="Genomic_DNA"/>
</dbReference>
<dbReference type="AlphaFoldDB" id="A0A5K8ABG2"/>
<protein>
    <recommendedName>
        <fullName evidence="4">Stage II sporulation protein M</fullName>
    </recommendedName>
</protein>
<keyword evidence="1" id="KW-0812">Transmembrane</keyword>
<accession>A0A5K8ABG2</accession>
<feature type="transmembrane region" description="Helical" evidence="1">
    <location>
        <begin position="176"/>
        <end position="197"/>
    </location>
</feature>
<reference evidence="2 3" key="1">
    <citation type="submission" date="2019-11" db="EMBL/GenBank/DDBJ databases">
        <title>Comparative genomics of hydrocarbon-degrading Desulfosarcina strains.</title>
        <authorList>
            <person name="Watanabe M."/>
            <person name="Kojima H."/>
            <person name="Fukui M."/>
        </authorList>
    </citation>
    <scope>NUCLEOTIDE SEQUENCE [LARGE SCALE GENOMIC DNA]</scope>
    <source>
        <strain evidence="3">oXyS1</strain>
    </source>
</reference>
<evidence type="ECO:0000256" key="1">
    <source>
        <dbReference type="SAM" id="Phobius"/>
    </source>
</evidence>
<keyword evidence="3" id="KW-1185">Reference proteome</keyword>
<dbReference type="Proteomes" id="UP000422108">
    <property type="component" value="Chromosome"/>
</dbReference>
<gene>
    <name evidence="2" type="ORF">DSCOOX_31250</name>
</gene>
<evidence type="ECO:0000313" key="3">
    <source>
        <dbReference type="Proteomes" id="UP000422108"/>
    </source>
</evidence>
<name>A0A5K8ABG2_9BACT</name>
<proteinExistence type="predicted"/>